<proteinExistence type="inferred from homology"/>
<dbReference type="InterPro" id="IPR008844">
    <property type="entry name" value="Spore_GerAC-like"/>
</dbReference>
<keyword evidence="4" id="KW-0732">Signal</keyword>
<comment type="caution">
    <text evidence="10">The sequence shown here is derived from an EMBL/GenBank/DDBJ whole genome shotgun (WGS) entry which is preliminary data.</text>
</comment>
<dbReference type="PANTHER" id="PTHR35789:SF1">
    <property type="entry name" value="SPORE GERMINATION PROTEIN B3"/>
    <property type="match status" value="1"/>
</dbReference>
<evidence type="ECO:0000256" key="5">
    <source>
        <dbReference type="ARBA" id="ARBA00023136"/>
    </source>
</evidence>
<evidence type="ECO:0000313" key="11">
    <source>
        <dbReference type="Proteomes" id="UP000281813"/>
    </source>
</evidence>
<evidence type="ECO:0000259" key="9">
    <source>
        <dbReference type="Pfam" id="PF25198"/>
    </source>
</evidence>
<comment type="subcellular location">
    <subcellularLocation>
        <location evidence="1">Membrane</location>
        <topology evidence="1">Lipid-anchor</topology>
    </subcellularLocation>
</comment>
<dbReference type="Pfam" id="PF05504">
    <property type="entry name" value="Spore_GerAC"/>
    <property type="match status" value="1"/>
</dbReference>
<keyword evidence="7" id="KW-0449">Lipoprotein</keyword>
<dbReference type="InterPro" id="IPR057336">
    <property type="entry name" value="GerAC_N"/>
</dbReference>
<dbReference type="OrthoDB" id="2592518at2"/>
<sequence length="381" mass="43077">MQNKSIGLFLVILILLSACVPTKNIEELAVVTARGVDITEDNQVETMLNIIRFDPEADSLFTSNTGIGNTIKGAREEAADRTSYNLVEGQINLELYGKEAAEQGIFRFINGLIHDSQVSDTMKLAVSNVSAKEIFNIENPNMPAVGEHLDRLIEIEVKNNSFPPATIQDFTRVKTTIGEDPLLPLIGLVDEKPTIIGMAVFQDDRYVVDISLDEGFLMNLFLNKVENKSVEMTLPLQPFEKYKINTIGIESKSLEGEEFHINFLTTHGKSNTKVESLEQLKFKTDTYIEINLTEMSHPISIKHEKAANLLEKEIEKKLKKQYEELFKKVQEANADVFGFGKLYRSKTKDGKITEEEWREKLPYITVDFNVDVKLMHTGTIQ</sequence>
<evidence type="ECO:0000256" key="1">
    <source>
        <dbReference type="ARBA" id="ARBA00004635"/>
    </source>
</evidence>
<evidence type="ECO:0000256" key="4">
    <source>
        <dbReference type="ARBA" id="ARBA00022729"/>
    </source>
</evidence>
<organism evidence="10 11">
    <name type="scientific">Oceanobacillus bengalensis</name>
    <dbReference type="NCBI Taxonomy" id="1435466"/>
    <lineage>
        <taxon>Bacteria</taxon>
        <taxon>Bacillati</taxon>
        <taxon>Bacillota</taxon>
        <taxon>Bacilli</taxon>
        <taxon>Bacillales</taxon>
        <taxon>Bacillaceae</taxon>
        <taxon>Oceanobacillus</taxon>
    </lineage>
</organism>
<reference evidence="10 11" key="1">
    <citation type="journal article" date="2015" name="Antonie Van Leeuwenhoek">
        <title>Oceanobacillus bengalensis sp. nov., a bacterium isolated from seawater of the Bay of Bengal.</title>
        <authorList>
            <person name="Yongchang O."/>
            <person name="Xiang W."/>
            <person name="Wang G."/>
        </authorList>
    </citation>
    <scope>NUCLEOTIDE SEQUENCE [LARGE SCALE GENOMIC DNA]</scope>
    <source>
        <strain evidence="10 11">MCCC 1K00260</strain>
    </source>
</reference>
<name>A0A494Z9P2_9BACI</name>
<dbReference type="PROSITE" id="PS51257">
    <property type="entry name" value="PROKAR_LIPOPROTEIN"/>
    <property type="match status" value="1"/>
</dbReference>
<protein>
    <submittedName>
        <fullName evidence="10">Ger(X)C family spore germination protein</fullName>
    </submittedName>
</protein>
<evidence type="ECO:0000259" key="8">
    <source>
        <dbReference type="Pfam" id="PF05504"/>
    </source>
</evidence>
<evidence type="ECO:0000256" key="7">
    <source>
        <dbReference type="ARBA" id="ARBA00023288"/>
    </source>
</evidence>
<dbReference type="RefSeq" id="WP_121127805.1">
    <property type="nucleotide sequence ID" value="NZ_JBHUFK010000020.1"/>
</dbReference>
<comment type="similarity">
    <text evidence="2">Belongs to the GerABKC lipoprotein family.</text>
</comment>
<keyword evidence="6" id="KW-0564">Palmitate</keyword>
<accession>A0A494Z9P2</accession>
<evidence type="ECO:0000256" key="6">
    <source>
        <dbReference type="ARBA" id="ARBA00023139"/>
    </source>
</evidence>
<evidence type="ECO:0000256" key="3">
    <source>
        <dbReference type="ARBA" id="ARBA00022544"/>
    </source>
</evidence>
<dbReference type="GO" id="GO:0016020">
    <property type="term" value="C:membrane"/>
    <property type="evidence" value="ECO:0007669"/>
    <property type="project" value="UniProtKB-SubCell"/>
</dbReference>
<gene>
    <name evidence="10" type="ORF">D8M05_01225</name>
</gene>
<dbReference type="PANTHER" id="PTHR35789">
    <property type="entry name" value="SPORE GERMINATION PROTEIN B3"/>
    <property type="match status" value="1"/>
</dbReference>
<dbReference type="Proteomes" id="UP000281813">
    <property type="component" value="Unassembled WGS sequence"/>
</dbReference>
<feature type="domain" description="Spore germination GerAC-like C-terminal" evidence="8">
    <location>
        <begin position="197"/>
        <end position="378"/>
    </location>
</feature>
<dbReference type="Pfam" id="PF25198">
    <property type="entry name" value="Spore_GerAC_N"/>
    <property type="match status" value="1"/>
</dbReference>
<keyword evidence="11" id="KW-1185">Reference proteome</keyword>
<dbReference type="InterPro" id="IPR038501">
    <property type="entry name" value="Spore_GerAC_C_sf"/>
</dbReference>
<feature type="domain" description="Spore germination protein N-terminal" evidence="9">
    <location>
        <begin position="23"/>
        <end position="187"/>
    </location>
</feature>
<dbReference type="Gene3D" id="3.30.300.210">
    <property type="entry name" value="Nutrient germinant receptor protein C, domain 3"/>
    <property type="match status" value="1"/>
</dbReference>
<dbReference type="AlphaFoldDB" id="A0A494Z9P2"/>
<evidence type="ECO:0000313" key="10">
    <source>
        <dbReference type="EMBL" id="RKQ18759.1"/>
    </source>
</evidence>
<dbReference type="EMBL" id="RBZO01000001">
    <property type="protein sequence ID" value="RKQ18759.1"/>
    <property type="molecule type" value="Genomic_DNA"/>
</dbReference>
<keyword evidence="3" id="KW-0309">Germination</keyword>
<dbReference type="InterPro" id="IPR046953">
    <property type="entry name" value="Spore_GerAC-like_C"/>
</dbReference>
<keyword evidence="5" id="KW-0472">Membrane</keyword>
<dbReference type="NCBIfam" id="TIGR02887">
    <property type="entry name" value="spore_ger_x_C"/>
    <property type="match status" value="1"/>
</dbReference>
<evidence type="ECO:0000256" key="2">
    <source>
        <dbReference type="ARBA" id="ARBA00007886"/>
    </source>
</evidence>
<dbReference type="GO" id="GO:0009847">
    <property type="term" value="P:spore germination"/>
    <property type="evidence" value="ECO:0007669"/>
    <property type="project" value="InterPro"/>
</dbReference>